<protein>
    <submittedName>
        <fullName evidence="3">Uncharacterized protein LOC120267383</fullName>
    </submittedName>
</protein>
<dbReference type="AlphaFoldDB" id="A0AB40BVS6"/>
<feature type="compositionally biased region" description="Gly residues" evidence="1">
    <location>
        <begin position="195"/>
        <end position="204"/>
    </location>
</feature>
<gene>
    <name evidence="3" type="primary">LOC120267383</name>
</gene>
<feature type="region of interest" description="Disordered" evidence="1">
    <location>
        <begin position="167"/>
        <end position="205"/>
    </location>
</feature>
<dbReference type="GeneID" id="120267383"/>
<reference evidence="3" key="1">
    <citation type="submission" date="2025-08" db="UniProtKB">
        <authorList>
            <consortium name="RefSeq"/>
        </authorList>
    </citation>
    <scope>IDENTIFICATION</scope>
</reference>
<dbReference type="PANTHER" id="PTHR47481">
    <property type="match status" value="1"/>
</dbReference>
<proteinExistence type="predicted"/>
<evidence type="ECO:0000313" key="3">
    <source>
        <dbReference type="RefSeq" id="XP_039130955.1"/>
    </source>
</evidence>
<sequence>MGNQQQKHQWIPAVNHVVNVKIHIPFNLTFSPPNYTTWRETIPHSQILGIVLSLGAVAHMIWTSIDDLFHNNKKMHILALEYCQKMKSLADTLSALDHAISDKTLVLTILRGFTKHFSIISTIIATKTPFPDFLEVRTLLQMNEASHTMLVAASTTLYSSTGNHSAPRTYNYSTNPNNGGSGRGGKYKPKPKKAGGVGGGGGSPSGSNFQGSSIPFFNPITGTFNSGRCRLLRTHGRPPLLYWAKASWASARVFLHRRPSDDSIRWAVLCASRLGCQRPHPSDEHYEPPSTKRF</sequence>
<dbReference type="Proteomes" id="UP001515500">
    <property type="component" value="Chromosome 8"/>
</dbReference>
<name>A0AB40BVS6_DIOCR</name>
<dbReference type="RefSeq" id="XP_039130955.1">
    <property type="nucleotide sequence ID" value="XM_039275021.1"/>
</dbReference>
<evidence type="ECO:0000256" key="1">
    <source>
        <dbReference type="SAM" id="MobiDB-lite"/>
    </source>
</evidence>
<dbReference type="PANTHER" id="PTHR47481:SF41">
    <property type="entry name" value="COPIA-LIKE POLYPROTEIN_RETROTRANSPOSON"/>
    <property type="match status" value="1"/>
</dbReference>
<accession>A0AB40BVS6</accession>
<keyword evidence="2" id="KW-1185">Reference proteome</keyword>
<organism evidence="2 3">
    <name type="scientific">Dioscorea cayennensis subsp. rotundata</name>
    <name type="common">White Guinea yam</name>
    <name type="synonym">Dioscorea rotundata</name>
    <dbReference type="NCBI Taxonomy" id="55577"/>
    <lineage>
        <taxon>Eukaryota</taxon>
        <taxon>Viridiplantae</taxon>
        <taxon>Streptophyta</taxon>
        <taxon>Embryophyta</taxon>
        <taxon>Tracheophyta</taxon>
        <taxon>Spermatophyta</taxon>
        <taxon>Magnoliopsida</taxon>
        <taxon>Liliopsida</taxon>
        <taxon>Dioscoreales</taxon>
        <taxon>Dioscoreaceae</taxon>
        <taxon>Dioscorea</taxon>
    </lineage>
</organism>
<evidence type="ECO:0000313" key="2">
    <source>
        <dbReference type="Proteomes" id="UP001515500"/>
    </source>
</evidence>